<sequence>MQETGEHSNLRGVVAVGASAGGVEALRSLAAGLSPDLPYAYLVTLHLPPGAPSVLARIIDRSGPLPAVAAEHGAPLRVGQIYVARPDRHLLVGEQCVLLSHGPTENGHRPAINALFRSAALTYGPRAIGVLLSGVLDDGVLGLAAIRSRSGTTIGQTPEDALFSSMPTNARNAGVLDREAAAAEIGSVLKELSHREIKEVTMEPDIALELENRIAMASPFSTDFDAQRLGTSSGYTCPDCHGSLVSISEGHYRCRVGHAWTADALLAARDDEIEGALWVALRSLQEKARLARHLAGKSGRGRLFQRYTAQAEETERALAVLSQRLSTTVPRSGDPGDEGG</sequence>
<dbReference type="InterPro" id="IPR011247">
    <property type="entry name" value="Chemotax_prot-Glu_Me-esterase"/>
</dbReference>
<dbReference type="CDD" id="cd16433">
    <property type="entry name" value="CheB"/>
    <property type="match status" value="1"/>
</dbReference>
<name>A0A498QFT2_9MYCO</name>
<gene>
    <name evidence="6" type="primary">cheB</name>
    <name evidence="6" type="ORF">LAUMK13_05019</name>
</gene>
<evidence type="ECO:0000313" key="7">
    <source>
        <dbReference type="Proteomes" id="UP000267289"/>
    </source>
</evidence>
<dbReference type="PANTHER" id="PTHR42872:SF6">
    <property type="entry name" value="PROTEIN-GLUTAMATE METHYLESTERASE_PROTEIN-GLUTAMINE GLUTAMINASE"/>
    <property type="match status" value="1"/>
</dbReference>
<feature type="active site" evidence="4">
    <location>
        <position position="138"/>
    </location>
</feature>
<keyword evidence="4" id="KW-0145">Chemotaxis</keyword>
<dbReference type="RefSeq" id="WP_075543988.1">
    <property type="nucleotide sequence ID" value="NZ_UPHQ01000265.1"/>
</dbReference>
<dbReference type="AlphaFoldDB" id="A0A498QFT2"/>
<dbReference type="Proteomes" id="UP000267289">
    <property type="component" value="Unassembled WGS sequence"/>
</dbReference>
<dbReference type="GO" id="GO:0000156">
    <property type="term" value="F:phosphorelay response regulator activity"/>
    <property type="evidence" value="ECO:0007669"/>
    <property type="project" value="InterPro"/>
</dbReference>
<dbReference type="SUPFAM" id="SSF52738">
    <property type="entry name" value="Methylesterase CheB, C-terminal domain"/>
    <property type="match status" value="1"/>
</dbReference>
<evidence type="ECO:0000259" key="5">
    <source>
        <dbReference type="PROSITE" id="PS50122"/>
    </source>
</evidence>
<dbReference type="PANTHER" id="PTHR42872">
    <property type="entry name" value="PROTEIN-GLUTAMATE METHYLESTERASE/PROTEIN-GLUTAMINE GLUTAMINASE"/>
    <property type="match status" value="1"/>
</dbReference>
<evidence type="ECO:0000256" key="4">
    <source>
        <dbReference type="PROSITE-ProRule" id="PRU00050"/>
    </source>
</evidence>
<organism evidence="6 7">
    <name type="scientific">Mycobacterium innocens</name>
    <dbReference type="NCBI Taxonomy" id="2341083"/>
    <lineage>
        <taxon>Bacteria</taxon>
        <taxon>Bacillati</taxon>
        <taxon>Actinomycetota</taxon>
        <taxon>Actinomycetes</taxon>
        <taxon>Mycobacteriales</taxon>
        <taxon>Mycobacteriaceae</taxon>
        <taxon>Mycobacterium</taxon>
    </lineage>
</organism>
<feature type="active site" evidence="4">
    <location>
        <position position="19"/>
    </location>
</feature>
<evidence type="ECO:0000256" key="1">
    <source>
        <dbReference type="ARBA" id="ARBA00022801"/>
    </source>
</evidence>
<proteinExistence type="predicted"/>
<dbReference type="Gene3D" id="3.40.50.180">
    <property type="entry name" value="Methylesterase CheB, C-terminal domain"/>
    <property type="match status" value="1"/>
</dbReference>
<dbReference type="GO" id="GO:0005737">
    <property type="term" value="C:cytoplasm"/>
    <property type="evidence" value="ECO:0007669"/>
    <property type="project" value="InterPro"/>
</dbReference>
<evidence type="ECO:0000313" key="6">
    <source>
        <dbReference type="EMBL" id="VBA44456.1"/>
    </source>
</evidence>
<feature type="domain" description="CheB-type methylesterase" evidence="5">
    <location>
        <begin position="6"/>
        <end position="196"/>
    </location>
</feature>
<evidence type="ECO:0000256" key="3">
    <source>
        <dbReference type="ARBA" id="ARBA00048267"/>
    </source>
</evidence>
<comment type="catalytic activity">
    <reaction evidence="3">
        <text>[protein]-L-glutamate 5-O-methyl ester + H2O = L-glutamyl-[protein] + methanol + H(+)</text>
        <dbReference type="Rhea" id="RHEA:23236"/>
        <dbReference type="Rhea" id="RHEA-COMP:10208"/>
        <dbReference type="Rhea" id="RHEA-COMP:10311"/>
        <dbReference type="ChEBI" id="CHEBI:15377"/>
        <dbReference type="ChEBI" id="CHEBI:15378"/>
        <dbReference type="ChEBI" id="CHEBI:17790"/>
        <dbReference type="ChEBI" id="CHEBI:29973"/>
        <dbReference type="ChEBI" id="CHEBI:82795"/>
        <dbReference type="EC" id="3.1.1.61"/>
    </reaction>
</comment>
<dbReference type="InterPro" id="IPR035909">
    <property type="entry name" value="CheB_C"/>
</dbReference>
<dbReference type="Pfam" id="PF01339">
    <property type="entry name" value="CheB_methylest"/>
    <property type="match status" value="1"/>
</dbReference>
<dbReference type="GO" id="GO:0008984">
    <property type="term" value="F:protein-glutamate methylesterase activity"/>
    <property type="evidence" value="ECO:0007669"/>
    <property type="project" value="UniProtKB-EC"/>
</dbReference>
<dbReference type="PROSITE" id="PS50122">
    <property type="entry name" value="CHEB"/>
    <property type="match status" value="1"/>
</dbReference>
<keyword evidence="1 4" id="KW-0378">Hydrolase</keyword>
<evidence type="ECO:0000256" key="2">
    <source>
        <dbReference type="ARBA" id="ARBA00039140"/>
    </source>
</evidence>
<reference evidence="6 7" key="1">
    <citation type="submission" date="2018-09" db="EMBL/GenBank/DDBJ databases">
        <authorList>
            <person name="Tagini F."/>
        </authorList>
    </citation>
    <scope>NUCLEOTIDE SEQUENCE [LARGE SCALE GENOMIC DNA]</scope>
    <source>
        <strain evidence="6 7">MK13</strain>
    </source>
</reference>
<keyword evidence="7" id="KW-1185">Reference proteome</keyword>
<dbReference type="PIRSF" id="PIRSF036461">
    <property type="entry name" value="Chmtx_methlestr"/>
    <property type="match status" value="1"/>
</dbReference>
<dbReference type="InterPro" id="IPR000673">
    <property type="entry name" value="Sig_transdc_resp-reg_Me-estase"/>
</dbReference>
<dbReference type="OrthoDB" id="9791760at2"/>
<feature type="active site" evidence="4">
    <location>
        <position position="46"/>
    </location>
</feature>
<protein>
    <recommendedName>
        <fullName evidence="2">protein-glutamate methylesterase</fullName>
        <ecNumber evidence="2">3.1.1.61</ecNumber>
    </recommendedName>
</protein>
<dbReference type="EMBL" id="UPHQ01000265">
    <property type="protein sequence ID" value="VBA44456.1"/>
    <property type="molecule type" value="Genomic_DNA"/>
</dbReference>
<dbReference type="EC" id="3.1.1.61" evidence="2"/>
<dbReference type="GO" id="GO:0006935">
    <property type="term" value="P:chemotaxis"/>
    <property type="evidence" value="ECO:0007669"/>
    <property type="project" value="UniProtKB-UniRule"/>
</dbReference>
<accession>A0A498QFT2</accession>